<organism evidence="2 3">
    <name type="scientific">candidate division Kazan bacterium GW2011_GWB1_52_7</name>
    <dbReference type="NCBI Taxonomy" id="1620414"/>
    <lineage>
        <taxon>Bacteria</taxon>
        <taxon>Bacteria division Kazan-3B-28</taxon>
    </lineage>
</organism>
<comment type="caution">
    <text evidence="2">The sequence shown here is derived from an EMBL/GenBank/DDBJ whole genome shotgun (WGS) entry which is preliminary data.</text>
</comment>
<dbReference type="Pfam" id="PF01170">
    <property type="entry name" value="UPF0020"/>
    <property type="match status" value="1"/>
</dbReference>
<dbReference type="SUPFAM" id="SSF53335">
    <property type="entry name" value="S-adenosyl-L-methionine-dependent methyltransferases"/>
    <property type="match status" value="1"/>
</dbReference>
<dbReference type="AlphaFoldDB" id="A0A0G1X6H7"/>
<sequence>MKKYAFLLGSHPLISFLEILNILTVEKVPHGSIERMGEILIIQLKLTAAKLNKLQDILGGTIKIIEIVDDYRGTIFQLDKILTRENLLNNYFAQHSSKINFGISVYTTKSLVYAEINWLRNFAYQLKRRFKDQYSIRYVDEKNFELSSVMVANNKLVETGAEIVIIKQEKSFLVGRTRTVQDFRSYAQRDMEKPSPNPKSGMLPPKLAQMLLNLSRDTGQTQVFDPFCGSGVLLQEALLLDLDVLGADIDEEAVKDTIENLEWLIKTYNAAAPKLGQDKIKKISVAGRVRVADATRSRWEKANQANTFIATEPYLGPPQRGPVLIHHAREISAELEKLYLGFFTNLKKNFSKVRRVGIVFPVIKTNEGLLYLNILEDIEKLGYIRRPFLPAEEAKKEALASHRGSLLYSRPDAFVLREIFVFEKK</sequence>
<accession>A0A0G1X6H7</accession>
<dbReference type="Proteomes" id="UP000034913">
    <property type="component" value="Unassembled WGS sequence"/>
</dbReference>
<evidence type="ECO:0000313" key="3">
    <source>
        <dbReference type="Proteomes" id="UP000034913"/>
    </source>
</evidence>
<dbReference type="Gene3D" id="3.40.50.150">
    <property type="entry name" value="Vaccinia Virus protein VP39"/>
    <property type="match status" value="1"/>
</dbReference>
<feature type="domain" description="Ribosomal RNA large subunit methyltransferase K/L-like methyltransferase" evidence="1">
    <location>
        <begin position="200"/>
        <end position="303"/>
    </location>
</feature>
<evidence type="ECO:0000259" key="1">
    <source>
        <dbReference type="Pfam" id="PF01170"/>
    </source>
</evidence>
<dbReference type="InterPro" id="IPR000241">
    <property type="entry name" value="RlmKL-like_Mtase"/>
</dbReference>
<dbReference type="EMBL" id="LCRB01000002">
    <property type="protein sequence ID" value="KKW26758.1"/>
    <property type="molecule type" value="Genomic_DNA"/>
</dbReference>
<protein>
    <recommendedName>
        <fullName evidence="1">Ribosomal RNA large subunit methyltransferase K/L-like methyltransferase domain-containing protein</fullName>
    </recommendedName>
</protein>
<gene>
    <name evidence="2" type="ORF">VF00_C0002G0083</name>
</gene>
<dbReference type="InterPro" id="IPR029063">
    <property type="entry name" value="SAM-dependent_MTases_sf"/>
</dbReference>
<name>A0A0G1X6H7_UNCK3</name>
<evidence type="ECO:0000313" key="2">
    <source>
        <dbReference type="EMBL" id="KKW26758.1"/>
    </source>
</evidence>
<reference evidence="2 3" key="1">
    <citation type="journal article" date="2015" name="Nature">
        <title>rRNA introns, odd ribosomes, and small enigmatic genomes across a large radiation of phyla.</title>
        <authorList>
            <person name="Brown C.T."/>
            <person name="Hug L.A."/>
            <person name="Thomas B.C."/>
            <person name="Sharon I."/>
            <person name="Castelle C.J."/>
            <person name="Singh A."/>
            <person name="Wilkins M.J."/>
            <person name="Williams K.H."/>
            <person name="Banfield J.F."/>
        </authorList>
    </citation>
    <scope>NUCLEOTIDE SEQUENCE [LARGE SCALE GENOMIC DNA]</scope>
</reference>
<proteinExistence type="predicted"/>